<evidence type="ECO:0000256" key="6">
    <source>
        <dbReference type="ARBA" id="ARBA00023015"/>
    </source>
</evidence>
<proteinExistence type="inferred from homology"/>
<evidence type="ECO:0000256" key="2">
    <source>
        <dbReference type="ARBA" id="ARBA00007536"/>
    </source>
</evidence>
<feature type="domain" description="NR LBD" evidence="12">
    <location>
        <begin position="186"/>
        <end position="408"/>
    </location>
</feature>
<dbReference type="GO" id="GO:0090575">
    <property type="term" value="C:RNA polymerase II transcription regulator complex"/>
    <property type="evidence" value="ECO:0007669"/>
    <property type="project" value="TreeGrafter"/>
</dbReference>
<evidence type="ECO:0000313" key="14">
    <source>
        <dbReference type="Proteomes" id="UP000518266"/>
    </source>
</evidence>
<organism evidence="13 14">
    <name type="scientific">Dissostichus mawsoni</name>
    <name type="common">Antarctic cod</name>
    <dbReference type="NCBI Taxonomy" id="36200"/>
    <lineage>
        <taxon>Eukaryota</taxon>
        <taxon>Metazoa</taxon>
        <taxon>Chordata</taxon>
        <taxon>Craniata</taxon>
        <taxon>Vertebrata</taxon>
        <taxon>Euteleostomi</taxon>
        <taxon>Actinopterygii</taxon>
        <taxon>Neopterygii</taxon>
        <taxon>Teleostei</taxon>
        <taxon>Neoteleostei</taxon>
        <taxon>Acanthomorphata</taxon>
        <taxon>Eupercaria</taxon>
        <taxon>Perciformes</taxon>
        <taxon>Notothenioidei</taxon>
        <taxon>Nototheniidae</taxon>
        <taxon>Dissostichus</taxon>
    </lineage>
</organism>
<dbReference type="Gene3D" id="3.30.50.10">
    <property type="entry name" value="Erythroid Transcription Factor GATA-1, subunit A"/>
    <property type="match status" value="1"/>
</dbReference>
<feature type="non-terminal residue" evidence="13">
    <location>
        <position position="1"/>
    </location>
</feature>
<accession>A0A7J5YIT5</accession>
<evidence type="ECO:0000256" key="10">
    <source>
        <dbReference type="ARBA" id="ARBA00023242"/>
    </source>
</evidence>
<dbReference type="SUPFAM" id="SSF48508">
    <property type="entry name" value="Nuclear receptor ligand-binding domain"/>
    <property type="match status" value="1"/>
</dbReference>
<evidence type="ECO:0000256" key="3">
    <source>
        <dbReference type="ARBA" id="ARBA00022723"/>
    </source>
</evidence>
<sequence length="408" mass="45772">DANNVVYVAICYPPGEEGTEGTNPEQPGYLRSCQNACSHPELLDQAKLPQIPADALTACELHPDAQDLAFLMESRQALCLKELCPGFFKRTVQNNKQYVCAEQQECTIDRGQRKRCPSCRFLKCLHVGMRLEAVRADRKRGGRNKFGPMYKRDRALKQQRDALIQDGGFRLDSGSSTHHRNLTFTTGFHPLPMIPSTSLPTAQPHTCVHSCHPPNELQLQSKISARILQEEENGTPNTFSLMCVMADQTLFSIVDDQMKLLHSCWSDLLLLDTVCRNVLQGRENSLLLVTGQEMELSYVASHAGLTLASLVQRGQDLVEKLLILKVDRQEFACIKFLVLFNPDVKQLEDPQFVESVHEQAESSLLEYTLSTSSHLIGRFAHLLLCLSEIRSLSTLAEDYLYCKHLSGG</sequence>
<protein>
    <submittedName>
        <fullName evidence="13">Uncharacterized protein</fullName>
    </submittedName>
</protein>
<evidence type="ECO:0000256" key="1">
    <source>
        <dbReference type="ARBA" id="ARBA00004123"/>
    </source>
</evidence>
<dbReference type="PANTHER" id="PTHR24086">
    <property type="entry name" value="NUCLEAR RECEPTOR SUBFAMILY 5 GROUP A"/>
    <property type="match status" value="1"/>
</dbReference>
<dbReference type="GO" id="GO:0000978">
    <property type="term" value="F:RNA polymerase II cis-regulatory region sequence-specific DNA binding"/>
    <property type="evidence" value="ECO:0007669"/>
    <property type="project" value="TreeGrafter"/>
</dbReference>
<dbReference type="SMART" id="SM00399">
    <property type="entry name" value="ZnF_C4"/>
    <property type="match status" value="1"/>
</dbReference>
<keyword evidence="7" id="KW-0238">DNA-binding</keyword>
<keyword evidence="3" id="KW-0479">Metal-binding</keyword>
<feature type="non-terminal residue" evidence="13">
    <location>
        <position position="408"/>
    </location>
</feature>
<dbReference type="GO" id="GO:0004879">
    <property type="term" value="F:nuclear receptor activity"/>
    <property type="evidence" value="ECO:0007669"/>
    <property type="project" value="InterPro"/>
</dbReference>
<dbReference type="PANTHER" id="PTHR24086:SF48">
    <property type="entry name" value="FF1D-RELATED"/>
    <property type="match status" value="1"/>
</dbReference>
<evidence type="ECO:0000256" key="9">
    <source>
        <dbReference type="ARBA" id="ARBA00023170"/>
    </source>
</evidence>
<dbReference type="EMBL" id="JAAKFY010000012">
    <property type="protein sequence ID" value="KAF3848699.1"/>
    <property type="molecule type" value="Genomic_DNA"/>
</dbReference>
<dbReference type="OrthoDB" id="5984981at2759"/>
<dbReference type="GO" id="GO:0009755">
    <property type="term" value="P:hormone-mediated signaling pathway"/>
    <property type="evidence" value="ECO:0007669"/>
    <property type="project" value="TreeGrafter"/>
</dbReference>
<keyword evidence="9" id="KW-0675">Receptor</keyword>
<dbReference type="Gene3D" id="1.10.565.10">
    <property type="entry name" value="Retinoid X Receptor"/>
    <property type="match status" value="1"/>
</dbReference>
<dbReference type="InterPro" id="IPR000536">
    <property type="entry name" value="Nucl_hrmn_rcpt_lig-bd"/>
</dbReference>
<dbReference type="Pfam" id="PF00104">
    <property type="entry name" value="Hormone_recep"/>
    <property type="match status" value="1"/>
</dbReference>
<evidence type="ECO:0000259" key="12">
    <source>
        <dbReference type="PROSITE" id="PS51843"/>
    </source>
</evidence>
<reference evidence="13 14" key="1">
    <citation type="submission" date="2020-03" db="EMBL/GenBank/DDBJ databases">
        <title>Dissostichus mawsoni Genome sequencing and assembly.</title>
        <authorList>
            <person name="Park H."/>
        </authorList>
    </citation>
    <scope>NUCLEOTIDE SEQUENCE [LARGE SCALE GENOMIC DNA]</scope>
    <source>
        <strain evidence="13">DM0001</strain>
        <tissue evidence="13">Muscle</tissue>
    </source>
</reference>
<evidence type="ECO:0000259" key="11">
    <source>
        <dbReference type="PROSITE" id="PS51030"/>
    </source>
</evidence>
<keyword evidence="10" id="KW-0539">Nucleus</keyword>
<dbReference type="SUPFAM" id="SSF57716">
    <property type="entry name" value="Glucocorticoid receptor-like (DNA-binding domain)"/>
    <property type="match status" value="1"/>
</dbReference>
<name>A0A7J5YIT5_DISMA</name>
<evidence type="ECO:0000256" key="8">
    <source>
        <dbReference type="ARBA" id="ARBA00023163"/>
    </source>
</evidence>
<dbReference type="InterPro" id="IPR035500">
    <property type="entry name" value="NHR-like_dom_sf"/>
</dbReference>
<keyword evidence="4" id="KW-0863">Zinc-finger</keyword>
<dbReference type="FunFam" id="3.30.50.10:FF:000006">
    <property type="entry name" value="Nuclear receptor subfamily 5 group A member"/>
    <property type="match status" value="1"/>
</dbReference>
<evidence type="ECO:0000313" key="13">
    <source>
        <dbReference type="EMBL" id="KAF3848699.1"/>
    </source>
</evidence>
<keyword evidence="5" id="KW-0862">Zinc</keyword>
<dbReference type="FunFam" id="1.10.565.10:FF:000011">
    <property type="entry name" value="Nuclear receptor subfamily 5, group A, member 2"/>
    <property type="match status" value="1"/>
</dbReference>
<evidence type="ECO:0000256" key="4">
    <source>
        <dbReference type="ARBA" id="ARBA00022771"/>
    </source>
</evidence>
<dbReference type="Pfam" id="PF00105">
    <property type="entry name" value="zf-C4"/>
    <property type="match status" value="1"/>
</dbReference>
<dbReference type="InterPro" id="IPR001628">
    <property type="entry name" value="Znf_hrmn_rcpt"/>
</dbReference>
<keyword evidence="6" id="KW-0805">Transcription regulation</keyword>
<comment type="subcellular location">
    <subcellularLocation>
        <location evidence="1">Nucleus</location>
    </subcellularLocation>
</comment>
<dbReference type="PROSITE" id="PS51030">
    <property type="entry name" value="NUCLEAR_REC_DBD_2"/>
    <property type="match status" value="1"/>
</dbReference>
<dbReference type="Proteomes" id="UP000518266">
    <property type="component" value="Unassembled WGS sequence"/>
</dbReference>
<comment type="caution">
    <text evidence="13">The sequence shown here is derived from an EMBL/GenBank/DDBJ whole genome shotgun (WGS) entry which is preliminary data.</text>
</comment>
<evidence type="ECO:0000256" key="5">
    <source>
        <dbReference type="ARBA" id="ARBA00022833"/>
    </source>
</evidence>
<dbReference type="InterPro" id="IPR016355">
    <property type="entry name" value="NR5-like"/>
</dbReference>
<gene>
    <name evidence="13" type="ORF">F7725_015196</name>
</gene>
<comment type="similarity">
    <text evidence="2">Belongs to the nuclear hormone receptor family. NR5 subfamily.</text>
</comment>
<dbReference type="SMART" id="SM00430">
    <property type="entry name" value="HOLI"/>
    <property type="match status" value="1"/>
</dbReference>
<dbReference type="PROSITE" id="PS51843">
    <property type="entry name" value="NR_LBD"/>
    <property type="match status" value="1"/>
</dbReference>
<feature type="domain" description="Nuclear receptor" evidence="11">
    <location>
        <begin position="84"/>
        <end position="136"/>
    </location>
</feature>
<keyword evidence="8" id="KW-0804">Transcription</keyword>
<dbReference type="InterPro" id="IPR013088">
    <property type="entry name" value="Znf_NHR/GATA"/>
</dbReference>
<dbReference type="GO" id="GO:0009888">
    <property type="term" value="P:tissue development"/>
    <property type="evidence" value="ECO:0007669"/>
    <property type="project" value="TreeGrafter"/>
</dbReference>
<dbReference type="AlphaFoldDB" id="A0A7J5YIT5"/>
<evidence type="ECO:0000256" key="7">
    <source>
        <dbReference type="ARBA" id="ARBA00023125"/>
    </source>
</evidence>
<dbReference type="GO" id="GO:0008270">
    <property type="term" value="F:zinc ion binding"/>
    <property type="evidence" value="ECO:0007669"/>
    <property type="project" value="UniProtKB-KW"/>
</dbReference>
<keyword evidence="14" id="KW-1185">Reference proteome</keyword>